<accession>U4L7I0</accession>
<dbReference type="OrthoDB" id="10514915at2759"/>
<proteinExistence type="predicted"/>
<keyword evidence="2" id="KW-1185">Reference proteome</keyword>
<dbReference type="EMBL" id="HF935720">
    <property type="protein sequence ID" value="CCX12579.1"/>
    <property type="molecule type" value="Genomic_DNA"/>
</dbReference>
<evidence type="ECO:0000313" key="1">
    <source>
        <dbReference type="EMBL" id="CCX12579.1"/>
    </source>
</evidence>
<gene>
    <name evidence="1" type="ORF">PCON_12173</name>
</gene>
<protein>
    <submittedName>
        <fullName evidence="1">Uncharacterized protein</fullName>
    </submittedName>
</protein>
<dbReference type="Proteomes" id="UP000018144">
    <property type="component" value="Unassembled WGS sequence"/>
</dbReference>
<reference evidence="1 2" key="1">
    <citation type="journal article" date="2013" name="PLoS Genet.">
        <title>The genome and development-dependent transcriptomes of Pyronema confluens: a window into fungal evolution.</title>
        <authorList>
            <person name="Traeger S."/>
            <person name="Altegoer F."/>
            <person name="Freitag M."/>
            <person name="Gabaldon T."/>
            <person name="Kempken F."/>
            <person name="Kumar A."/>
            <person name="Marcet-Houben M."/>
            <person name="Poggeler S."/>
            <person name="Stajich J.E."/>
            <person name="Nowrousian M."/>
        </authorList>
    </citation>
    <scope>NUCLEOTIDE SEQUENCE [LARGE SCALE GENOMIC DNA]</scope>
    <source>
        <strain evidence="2">CBS 100304</strain>
        <tissue evidence="1">Vegetative mycelium</tissue>
    </source>
</reference>
<organism evidence="1 2">
    <name type="scientific">Pyronema omphalodes (strain CBS 100304)</name>
    <name type="common">Pyronema confluens</name>
    <dbReference type="NCBI Taxonomy" id="1076935"/>
    <lineage>
        <taxon>Eukaryota</taxon>
        <taxon>Fungi</taxon>
        <taxon>Dikarya</taxon>
        <taxon>Ascomycota</taxon>
        <taxon>Pezizomycotina</taxon>
        <taxon>Pezizomycetes</taxon>
        <taxon>Pezizales</taxon>
        <taxon>Pyronemataceae</taxon>
        <taxon>Pyronema</taxon>
    </lineage>
</organism>
<sequence length="305" mass="34190">MSTPSSYSPWPRPANDMTYPLPFCRKLRSPGKSEEEISEILRLAHERSLRTERFINDATGVSTGTTIMPNKEYGPGGGAHNSARQDFWTCLVSALFLAPITEFDSLGMDKVDPKNGQHHLVVWWSPEENRPGTMYDIFRVIHICNEGDIDDHIKSSMQTFLEWVAAEKTFQGCFILISCISRVALARVSKNSAGEIKVTYAGKSGQLDVVVLLSRAFIIQLCGMMEWLENRDIYPAKFTEPGHLEYLGLLQAQRQSLAPQVNSGRIASGPLPEGSNREHLRIIAARAADVWTEILVREQLKDDNL</sequence>
<dbReference type="AlphaFoldDB" id="U4L7I0"/>
<name>U4L7I0_PYROM</name>
<evidence type="ECO:0000313" key="2">
    <source>
        <dbReference type="Proteomes" id="UP000018144"/>
    </source>
</evidence>